<comment type="pathway">
    <text evidence="2">Polyol metabolism; glycerol degradation.</text>
</comment>
<evidence type="ECO:0000256" key="5">
    <source>
        <dbReference type="ARBA" id="ARBA00022777"/>
    </source>
</evidence>
<comment type="subunit">
    <text evidence="7">Homodimer. The dihydroxyacetone kinase complex is composed of a homodimer of DhaM, a homodimer of DhaK and the subunit DhaL.</text>
</comment>
<evidence type="ECO:0000256" key="6">
    <source>
        <dbReference type="ARBA" id="ARBA00022798"/>
    </source>
</evidence>
<evidence type="ECO:0000256" key="3">
    <source>
        <dbReference type="ARBA" id="ARBA00012095"/>
    </source>
</evidence>
<dbReference type="Proteomes" id="UP000199017">
    <property type="component" value="Unassembled WGS sequence"/>
</dbReference>
<accession>A0A1G8LYV2</accession>
<evidence type="ECO:0000313" key="11">
    <source>
        <dbReference type="Proteomes" id="UP000199017"/>
    </source>
</evidence>
<keyword evidence="6" id="KW-0319">Glycerol metabolism</keyword>
<evidence type="ECO:0000256" key="8">
    <source>
        <dbReference type="ARBA" id="ARBA00055771"/>
    </source>
</evidence>
<dbReference type="SUPFAM" id="SSF101473">
    <property type="entry name" value="DhaL-like"/>
    <property type="match status" value="1"/>
</dbReference>
<keyword evidence="5 10" id="KW-0418">Kinase</keyword>
<keyword evidence="4" id="KW-0808">Transferase</keyword>
<name>A0A1G8LYV2_9BACI</name>
<dbReference type="AlphaFoldDB" id="A0A1G8LYV2"/>
<organism evidence="10 11">
    <name type="scientific">Alteribacillus bidgolensis</name>
    <dbReference type="NCBI Taxonomy" id="930129"/>
    <lineage>
        <taxon>Bacteria</taxon>
        <taxon>Bacillati</taxon>
        <taxon>Bacillota</taxon>
        <taxon>Bacilli</taxon>
        <taxon>Bacillales</taxon>
        <taxon>Bacillaceae</taxon>
        <taxon>Alteribacillus</taxon>
    </lineage>
</organism>
<evidence type="ECO:0000313" key="10">
    <source>
        <dbReference type="EMBL" id="SDI60793.1"/>
    </source>
</evidence>
<dbReference type="GO" id="GO:0047324">
    <property type="term" value="F:phosphoenolpyruvate-glycerone phosphotransferase activity"/>
    <property type="evidence" value="ECO:0007669"/>
    <property type="project" value="UniProtKB-EC"/>
</dbReference>
<dbReference type="PANTHER" id="PTHR28629">
    <property type="entry name" value="TRIOKINASE/FMN CYCLASE"/>
    <property type="match status" value="1"/>
</dbReference>
<comment type="function">
    <text evidence="8">ADP-binding subunit of the dihydroxyacetone kinase, which is responsible for the phosphoenolpyruvate (PEP)-dependent phosphorylation of dihydroxyacetone. DhaL-ADP is converted to DhaL-ATP via a phosphoryl group transfer from DhaM and transmits it to dihydroxyacetone binds to DhaK.</text>
</comment>
<dbReference type="Gene3D" id="1.25.40.340">
    <property type="match status" value="1"/>
</dbReference>
<dbReference type="GO" id="GO:0005829">
    <property type="term" value="C:cytosol"/>
    <property type="evidence" value="ECO:0007669"/>
    <property type="project" value="TreeGrafter"/>
</dbReference>
<dbReference type="InterPro" id="IPR036117">
    <property type="entry name" value="DhaL_dom_sf"/>
</dbReference>
<dbReference type="STRING" id="930129.SAMN05216352_109136"/>
<evidence type="ECO:0000259" key="9">
    <source>
        <dbReference type="PROSITE" id="PS51480"/>
    </source>
</evidence>
<dbReference type="NCBIfam" id="TIGR02365">
    <property type="entry name" value="dha_L_ycgS"/>
    <property type="match status" value="1"/>
</dbReference>
<dbReference type="GO" id="GO:0019563">
    <property type="term" value="P:glycerol catabolic process"/>
    <property type="evidence" value="ECO:0007669"/>
    <property type="project" value="TreeGrafter"/>
</dbReference>
<dbReference type="InterPro" id="IPR050861">
    <property type="entry name" value="Dihydroxyacetone_Kinase"/>
</dbReference>
<dbReference type="Pfam" id="PF02734">
    <property type="entry name" value="Dak2"/>
    <property type="match status" value="1"/>
</dbReference>
<evidence type="ECO:0000256" key="4">
    <source>
        <dbReference type="ARBA" id="ARBA00022679"/>
    </source>
</evidence>
<sequence>MQLTVEALQRWIINTNEKMQENKGYLSELDQAIGDGDHGHNMARGFQEVVNKIEGNSFEEAGSLFKQVAMTLISKVGGAAGPLYGTAFLKASDEWKEKTTIDQEALGKGMEAAIAGIKTRGKAQEGDKTMLDVWGPIHAYVTTQPLQREKLKKTAKEAMEKTKEMTAKKGRAAYFGERSAEHVDPGAYSSYLVFEALAESITNEGDANG</sequence>
<keyword evidence="11" id="KW-1185">Reference proteome</keyword>
<dbReference type="PROSITE" id="PS51480">
    <property type="entry name" value="DHAL"/>
    <property type="match status" value="1"/>
</dbReference>
<evidence type="ECO:0000256" key="7">
    <source>
        <dbReference type="ARBA" id="ARBA00046577"/>
    </source>
</evidence>
<comment type="catalytic activity">
    <reaction evidence="1">
        <text>dihydroxyacetone + phosphoenolpyruvate = dihydroxyacetone phosphate + pyruvate</text>
        <dbReference type="Rhea" id="RHEA:18381"/>
        <dbReference type="ChEBI" id="CHEBI:15361"/>
        <dbReference type="ChEBI" id="CHEBI:16016"/>
        <dbReference type="ChEBI" id="CHEBI:57642"/>
        <dbReference type="ChEBI" id="CHEBI:58702"/>
        <dbReference type="EC" id="2.7.1.121"/>
    </reaction>
</comment>
<dbReference type="InterPro" id="IPR004007">
    <property type="entry name" value="DhaL_dom"/>
</dbReference>
<evidence type="ECO:0000256" key="1">
    <source>
        <dbReference type="ARBA" id="ARBA00001113"/>
    </source>
</evidence>
<gene>
    <name evidence="10" type="ORF">SAMN05216352_109136</name>
</gene>
<dbReference type="EMBL" id="FNDU01000009">
    <property type="protein sequence ID" value="SDI60793.1"/>
    <property type="molecule type" value="Genomic_DNA"/>
</dbReference>
<dbReference type="FunFam" id="1.25.40.340:FF:000002">
    <property type="entry name" value="Dihydroxyacetone kinase, L subunit"/>
    <property type="match status" value="1"/>
</dbReference>
<evidence type="ECO:0000256" key="2">
    <source>
        <dbReference type="ARBA" id="ARBA00004745"/>
    </source>
</evidence>
<dbReference type="EC" id="2.7.1.121" evidence="3"/>
<dbReference type="SMART" id="SM01120">
    <property type="entry name" value="Dak2"/>
    <property type="match status" value="1"/>
</dbReference>
<dbReference type="PANTHER" id="PTHR28629:SF4">
    <property type="entry name" value="TRIOKINASE_FMN CYCLASE"/>
    <property type="match status" value="1"/>
</dbReference>
<protein>
    <recommendedName>
        <fullName evidence="3">phosphoenolpyruvate--glycerone phosphotransferase</fullName>
        <ecNumber evidence="3">2.7.1.121</ecNumber>
    </recommendedName>
</protein>
<dbReference type="RefSeq" id="WP_091586495.1">
    <property type="nucleotide sequence ID" value="NZ_FNDU01000009.1"/>
</dbReference>
<feature type="domain" description="DhaL" evidence="9">
    <location>
        <begin position="6"/>
        <end position="199"/>
    </location>
</feature>
<reference evidence="10 11" key="1">
    <citation type="submission" date="2016-10" db="EMBL/GenBank/DDBJ databases">
        <authorList>
            <person name="de Groot N.N."/>
        </authorList>
    </citation>
    <scope>NUCLEOTIDE SEQUENCE [LARGE SCALE GENOMIC DNA]</scope>
    <source>
        <strain evidence="11">P4B,CCM 7963,CECT 7998,DSM 25260,IBRC-M 10614,KCTC 13821</strain>
    </source>
</reference>
<dbReference type="OrthoDB" id="9800291at2"/>
<dbReference type="InterPro" id="IPR012737">
    <property type="entry name" value="DhaK_L_YcgS"/>
</dbReference>
<proteinExistence type="predicted"/>
<dbReference type="GO" id="GO:0004371">
    <property type="term" value="F:glycerone kinase activity"/>
    <property type="evidence" value="ECO:0007669"/>
    <property type="project" value="InterPro"/>
</dbReference>